<keyword evidence="3 6" id="KW-0378">Hydrolase</keyword>
<dbReference type="Pfam" id="PF08439">
    <property type="entry name" value="Peptidase_M3_N"/>
    <property type="match status" value="1"/>
</dbReference>
<dbReference type="AlphaFoldDB" id="A0AAU8LUY5"/>
<proteinExistence type="inferred from homology"/>
<keyword evidence="4 6" id="KW-0862">Zinc</keyword>
<reference evidence="9" key="2">
    <citation type="submission" date="2024-06" db="EMBL/GenBank/DDBJ databases">
        <authorList>
            <person name="Plum-Jensen L.E."/>
            <person name="Schramm A."/>
            <person name="Marshall I.P.G."/>
        </authorList>
    </citation>
    <scope>NUCLEOTIDE SEQUENCE</scope>
    <source>
        <strain evidence="9">Rat1</strain>
    </source>
</reference>
<dbReference type="CDD" id="cd09610">
    <property type="entry name" value="M3B_PepF"/>
    <property type="match status" value="1"/>
</dbReference>
<comment type="similarity">
    <text evidence="6">Belongs to the peptidase M3 family.</text>
</comment>
<dbReference type="GO" id="GO:0046872">
    <property type="term" value="F:metal ion binding"/>
    <property type="evidence" value="ECO:0007669"/>
    <property type="project" value="UniProtKB-UniRule"/>
</dbReference>
<dbReference type="GO" id="GO:0006508">
    <property type="term" value="P:proteolysis"/>
    <property type="evidence" value="ECO:0007669"/>
    <property type="project" value="UniProtKB-KW"/>
</dbReference>
<dbReference type="InterPro" id="IPR011977">
    <property type="entry name" value="Pept_M3B_clade3"/>
</dbReference>
<dbReference type="PANTHER" id="PTHR11804">
    <property type="entry name" value="PROTEASE M3 THIMET OLIGOPEPTIDASE-RELATED"/>
    <property type="match status" value="1"/>
</dbReference>
<sequence length="592" mass="68274">MSTERNNELGTTEVLWNLTDLYASLDDEMIQEDLDFCNQEADLLQETQGKLAELEPATFARTVRRLERIQANLGRIETYAFLNFATQVKNAEAGSFLQKIKEEGSKLNKKLVFFNLEWAKLDQETAETLLANEEVATYGHFLHNLRRYADHLLSEAEESLLVEFEPVGIESWLNLFEKVLGYLEFGEDKRGEEEVLSDLYSNDREVRRKAAQELTEGLQSQLHILTHIFNTILAEKMISDRLRNYPSWIRTRNLSNELEDVTVEALVTASVDRYDLVQRYYRLKKELLGLDELQDYDRYAPLPSLPDQQISWQECQDMVLEGFRGFSPELADIAELFFTKNWIHAPLLDGKRGGAFAHPAVPDAHPYVLVNYTGNLRDVSTVAHELGHGVHQYLAKEQGYYNSNTTLVLAETASVFAELLIFHRQLDILEDPAQRRAFTCQKLESIFATVFRQISMNQFEEMIHISRRELGELSTEDLSDLWMISQETMFDDSVNLGEQYRIWWSYIPHFLHTPGYVYSYAFGELLVLALYRIYQTEGADSFVPKYIQLLSQGGKQSPYELLKPFDIDLNDPAFWQGGLAVIEEMLVSVEKG</sequence>
<evidence type="ECO:0000256" key="4">
    <source>
        <dbReference type="ARBA" id="ARBA00022833"/>
    </source>
</evidence>
<dbReference type="InterPro" id="IPR001567">
    <property type="entry name" value="Pept_M3A_M3B_dom"/>
</dbReference>
<evidence type="ECO:0000256" key="2">
    <source>
        <dbReference type="ARBA" id="ARBA00022723"/>
    </source>
</evidence>
<dbReference type="SUPFAM" id="SSF55486">
    <property type="entry name" value="Metalloproteases ('zincins'), catalytic domain"/>
    <property type="match status" value="1"/>
</dbReference>
<name>A0AAU8LUY5_9BACT</name>
<dbReference type="Gene3D" id="1.10.1370.20">
    <property type="entry name" value="Oligoendopeptidase f, C-terminal domain"/>
    <property type="match status" value="1"/>
</dbReference>
<evidence type="ECO:0000313" key="9">
    <source>
        <dbReference type="EMBL" id="XCN72819.1"/>
    </source>
</evidence>
<dbReference type="Pfam" id="PF01432">
    <property type="entry name" value="Peptidase_M3"/>
    <property type="match status" value="1"/>
</dbReference>
<dbReference type="Gene3D" id="1.20.140.70">
    <property type="entry name" value="Oligopeptidase f, N-terminal domain"/>
    <property type="match status" value="1"/>
</dbReference>
<dbReference type="EMBL" id="CP159373">
    <property type="protein sequence ID" value="XCN72819.1"/>
    <property type="molecule type" value="Genomic_DNA"/>
</dbReference>
<protein>
    <submittedName>
        <fullName evidence="9">M3 family oligoendopeptidase</fullName>
        <ecNumber evidence="9">3.4.-.-</ecNumber>
    </submittedName>
</protein>
<comment type="cofactor">
    <cofactor evidence="6">
        <name>Zn(2+)</name>
        <dbReference type="ChEBI" id="CHEBI:29105"/>
    </cofactor>
    <text evidence="6">Binds 1 zinc ion.</text>
</comment>
<accession>A0AAU8LUY5</accession>
<dbReference type="InterPro" id="IPR042088">
    <property type="entry name" value="OligoPept_F_C"/>
</dbReference>
<keyword evidence="5 6" id="KW-0482">Metalloprotease</keyword>
<evidence type="ECO:0000256" key="5">
    <source>
        <dbReference type="ARBA" id="ARBA00023049"/>
    </source>
</evidence>
<dbReference type="GO" id="GO:0004222">
    <property type="term" value="F:metalloendopeptidase activity"/>
    <property type="evidence" value="ECO:0007669"/>
    <property type="project" value="InterPro"/>
</dbReference>
<feature type="domain" description="Oligopeptidase F N-terminal" evidence="8">
    <location>
        <begin position="117"/>
        <end position="185"/>
    </location>
</feature>
<keyword evidence="2 6" id="KW-0479">Metal-binding</keyword>
<dbReference type="InterPro" id="IPR013647">
    <property type="entry name" value="OligopepF_N_dom"/>
</dbReference>
<organism evidence="9">
    <name type="scientific">Candidatus Electrothrix aestuarii</name>
    <dbReference type="NCBI Taxonomy" id="3062594"/>
    <lineage>
        <taxon>Bacteria</taxon>
        <taxon>Pseudomonadati</taxon>
        <taxon>Thermodesulfobacteriota</taxon>
        <taxon>Desulfobulbia</taxon>
        <taxon>Desulfobulbales</taxon>
        <taxon>Desulfobulbaceae</taxon>
        <taxon>Candidatus Electrothrix</taxon>
    </lineage>
</organism>
<dbReference type="PANTHER" id="PTHR11804:SF5">
    <property type="entry name" value="OLIGOENDOPEPTIDASE F"/>
    <property type="match status" value="1"/>
</dbReference>
<dbReference type="EC" id="3.4.-.-" evidence="9"/>
<dbReference type="KEGG" id="eaj:Q3M24_21445"/>
<dbReference type="NCBIfam" id="TIGR02290">
    <property type="entry name" value="M3_fam_3"/>
    <property type="match status" value="1"/>
</dbReference>
<evidence type="ECO:0000259" key="8">
    <source>
        <dbReference type="Pfam" id="PF08439"/>
    </source>
</evidence>
<evidence type="ECO:0000259" key="7">
    <source>
        <dbReference type="Pfam" id="PF01432"/>
    </source>
</evidence>
<evidence type="ECO:0000256" key="3">
    <source>
        <dbReference type="ARBA" id="ARBA00022801"/>
    </source>
</evidence>
<keyword evidence="1 6" id="KW-0645">Protease</keyword>
<gene>
    <name evidence="9" type="ORF">Q3M24_21445</name>
</gene>
<evidence type="ECO:0000256" key="6">
    <source>
        <dbReference type="RuleBase" id="RU003435"/>
    </source>
</evidence>
<dbReference type="GO" id="GO:0006518">
    <property type="term" value="P:peptide metabolic process"/>
    <property type="evidence" value="ECO:0007669"/>
    <property type="project" value="TreeGrafter"/>
</dbReference>
<reference evidence="9" key="1">
    <citation type="journal article" date="2024" name="Syst. Appl. Microbiol.">
        <title>First single-strain enrichments of Electrothrix cable bacteria, description of E. aestuarii sp. nov. and E. rattekaaiensis sp. nov., and proposal of a cable bacteria taxonomy following the rules of the SeqCode.</title>
        <authorList>
            <person name="Plum-Jensen L.E."/>
            <person name="Schramm A."/>
            <person name="Marshall I.P.G."/>
        </authorList>
    </citation>
    <scope>NUCLEOTIDE SEQUENCE</scope>
    <source>
        <strain evidence="9">Rat1</strain>
    </source>
</reference>
<evidence type="ECO:0000256" key="1">
    <source>
        <dbReference type="ARBA" id="ARBA00022670"/>
    </source>
</evidence>
<feature type="domain" description="Peptidase M3A/M3B catalytic" evidence="7">
    <location>
        <begin position="199"/>
        <end position="576"/>
    </location>
</feature>
<dbReference type="InterPro" id="IPR045090">
    <property type="entry name" value="Pept_M3A_M3B"/>
</dbReference>